<feature type="region of interest" description="Disordered" evidence="1">
    <location>
        <begin position="57"/>
        <end position="78"/>
    </location>
</feature>
<protein>
    <submittedName>
        <fullName evidence="3">Putative FmdB family regulatory protein</fullName>
    </submittedName>
</protein>
<evidence type="ECO:0000313" key="4">
    <source>
        <dbReference type="Proteomes" id="UP000245639"/>
    </source>
</evidence>
<keyword evidence="4" id="KW-1185">Reference proteome</keyword>
<evidence type="ECO:0000256" key="1">
    <source>
        <dbReference type="SAM" id="MobiDB-lite"/>
    </source>
</evidence>
<gene>
    <name evidence="3" type="ORF">C8D89_101132</name>
</gene>
<dbReference type="NCBIfam" id="TIGR02605">
    <property type="entry name" value="CxxC_CxxC_SSSS"/>
    <property type="match status" value="1"/>
</dbReference>
<dbReference type="Proteomes" id="UP000245639">
    <property type="component" value="Unassembled WGS sequence"/>
</dbReference>
<name>A0A2U1FQ18_9PSEU</name>
<dbReference type="OrthoDB" id="9792898at2"/>
<sequence length="78" mass="8529">MATYAYRCPDCGTFDQSRPMGEAPECVACPRCAASSPRQWTPPLLARMNPALRTALAREEASRDAPEVVTRASGTTRR</sequence>
<accession>A0A2U1FQ18</accession>
<proteinExistence type="predicted"/>
<dbReference type="AlphaFoldDB" id="A0A2U1FQ18"/>
<evidence type="ECO:0000259" key="2">
    <source>
        <dbReference type="SMART" id="SM00834"/>
    </source>
</evidence>
<feature type="compositionally biased region" description="Basic and acidic residues" evidence="1">
    <location>
        <begin position="57"/>
        <end position="66"/>
    </location>
</feature>
<dbReference type="Pfam" id="PF09723">
    <property type="entry name" value="Zn_ribbon_8"/>
    <property type="match status" value="1"/>
</dbReference>
<reference evidence="3 4" key="1">
    <citation type="submission" date="2018-04" db="EMBL/GenBank/DDBJ databases">
        <title>Genomic Encyclopedia of Type Strains, Phase IV (KMG-IV): sequencing the most valuable type-strain genomes for metagenomic binning, comparative biology and taxonomic classification.</title>
        <authorList>
            <person name="Goeker M."/>
        </authorList>
    </citation>
    <scope>NUCLEOTIDE SEQUENCE [LARGE SCALE GENOMIC DNA]</scope>
    <source>
        <strain evidence="3 4">DSM 45771</strain>
    </source>
</reference>
<dbReference type="RefSeq" id="WP_116706160.1">
    <property type="nucleotide sequence ID" value="NZ_QEKW01000001.1"/>
</dbReference>
<feature type="domain" description="Putative regulatory protein FmdB zinc ribbon" evidence="2">
    <location>
        <begin position="1"/>
        <end position="41"/>
    </location>
</feature>
<dbReference type="InterPro" id="IPR013429">
    <property type="entry name" value="Regulatory_FmdB_Zinc_ribbon"/>
</dbReference>
<comment type="caution">
    <text evidence="3">The sequence shown here is derived from an EMBL/GenBank/DDBJ whole genome shotgun (WGS) entry which is preliminary data.</text>
</comment>
<evidence type="ECO:0000313" key="3">
    <source>
        <dbReference type="EMBL" id="PVZ14268.1"/>
    </source>
</evidence>
<dbReference type="EMBL" id="QEKW01000001">
    <property type="protein sequence ID" value="PVZ14268.1"/>
    <property type="molecule type" value="Genomic_DNA"/>
</dbReference>
<organism evidence="3 4">
    <name type="scientific">Actinomycetospora cinnamomea</name>
    <dbReference type="NCBI Taxonomy" id="663609"/>
    <lineage>
        <taxon>Bacteria</taxon>
        <taxon>Bacillati</taxon>
        <taxon>Actinomycetota</taxon>
        <taxon>Actinomycetes</taxon>
        <taxon>Pseudonocardiales</taxon>
        <taxon>Pseudonocardiaceae</taxon>
        <taxon>Actinomycetospora</taxon>
    </lineage>
</organism>
<dbReference type="SMART" id="SM00834">
    <property type="entry name" value="CxxC_CXXC_SSSS"/>
    <property type="match status" value="1"/>
</dbReference>